<protein>
    <submittedName>
        <fullName evidence="1">Putative RAB6-interacting golgin</fullName>
    </submittedName>
</protein>
<gene>
    <name evidence="1" type="ORF">HannXRQ_Chr15g0491971</name>
</gene>
<dbReference type="AlphaFoldDB" id="A0A251SBL6"/>
<dbReference type="PANTHER" id="PTHR11697">
    <property type="entry name" value="GENERAL TRANSCRIPTION FACTOR 2-RELATED ZINC FINGER PROTEIN"/>
    <property type="match status" value="1"/>
</dbReference>
<keyword evidence="2" id="KW-1185">Reference proteome</keyword>
<evidence type="ECO:0000313" key="2">
    <source>
        <dbReference type="Proteomes" id="UP000215914"/>
    </source>
</evidence>
<dbReference type="Pfam" id="PF04949">
    <property type="entry name" value="Transcrip_act"/>
    <property type="match status" value="1"/>
</dbReference>
<name>A0A251SBL6_HELAN</name>
<dbReference type="PANTHER" id="PTHR11697:SF230">
    <property type="entry name" value="ZINC FINGER, MYM DOMAIN CONTAINING 1"/>
    <property type="match status" value="1"/>
</dbReference>
<dbReference type="InParanoid" id="A0A251SBL6"/>
<dbReference type="EMBL" id="CM007904">
    <property type="protein sequence ID" value="OTF96246.1"/>
    <property type="molecule type" value="Genomic_DNA"/>
</dbReference>
<organism evidence="1 2">
    <name type="scientific">Helianthus annuus</name>
    <name type="common">Common sunflower</name>
    <dbReference type="NCBI Taxonomy" id="4232"/>
    <lineage>
        <taxon>Eukaryota</taxon>
        <taxon>Viridiplantae</taxon>
        <taxon>Streptophyta</taxon>
        <taxon>Embryophyta</taxon>
        <taxon>Tracheophyta</taxon>
        <taxon>Spermatophyta</taxon>
        <taxon>Magnoliopsida</taxon>
        <taxon>eudicotyledons</taxon>
        <taxon>Gunneridae</taxon>
        <taxon>Pentapetalae</taxon>
        <taxon>asterids</taxon>
        <taxon>campanulids</taxon>
        <taxon>Asterales</taxon>
        <taxon>Asteraceae</taxon>
        <taxon>Asteroideae</taxon>
        <taxon>Heliantheae alliance</taxon>
        <taxon>Heliantheae</taxon>
        <taxon>Helianthus</taxon>
    </lineage>
</organism>
<dbReference type="OMA" id="TVERAFC"/>
<proteinExistence type="predicted"/>
<dbReference type="Proteomes" id="UP000215914">
    <property type="component" value="Chromosome 15"/>
</dbReference>
<reference evidence="2" key="1">
    <citation type="journal article" date="2017" name="Nature">
        <title>The sunflower genome provides insights into oil metabolism, flowering and Asterid evolution.</title>
        <authorList>
            <person name="Badouin H."/>
            <person name="Gouzy J."/>
            <person name="Grassa C.J."/>
            <person name="Murat F."/>
            <person name="Staton S.E."/>
            <person name="Cottret L."/>
            <person name="Lelandais-Briere C."/>
            <person name="Owens G.L."/>
            <person name="Carrere S."/>
            <person name="Mayjonade B."/>
            <person name="Legrand L."/>
            <person name="Gill N."/>
            <person name="Kane N.C."/>
            <person name="Bowers J.E."/>
            <person name="Hubner S."/>
            <person name="Bellec A."/>
            <person name="Berard A."/>
            <person name="Berges H."/>
            <person name="Blanchet N."/>
            <person name="Boniface M.C."/>
            <person name="Brunel D."/>
            <person name="Catrice O."/>
            <person name="Chaidir N."/>
            <person name="Claudel C."/>
            <person name="Donnadieu C."/>
            <person name="Faraut T."/>
            <person name="Fievet G."/>
            <person name="Helmstetter N."/>
            <person name="King M."/>
            <person name="Knapp S.J."/>
            <person name="Lai Z."/>
            <person name="Le Paslier M.C."/>
            <person name="Lippi Y."/>
            <person name="Lorenzon L."/>
            <person name="Mandel J.R."/>
            <person name="Marage G."/>
            <person name="Marchand G."/>
            <person name="Marquand E."/>
            <person name="Bret-Mestries E."/>
            <person name="Morien E."/>
            <person name="Nambeesan S."/>
            <person name="Nguyen T."/>
            <person name="Pegot-Espagnet P."/>
            <person name="Pouilly N."/>
            <person name="Raftis F."/>
            <person name="Sallet E."/>
            <person name="Schiex T."/>
            <person name="Thomas J."/>
            <person name="Vandecasteele C."/>
            <person name="Vares D."/>
            <person name="Vear F."/>
            <person name="Vautrin S."/>
            <person name="Crespi M."/>
            <person name="Mangin B."/>
            <person name="Burke J.M."/>
            <person name="Salse J."/>
            <person name="Munos S."/>
            <person name="Vincourt P."/>
            <person name="Rieseberg L.H."/>
            <person name="Langlade N.B."/>
        </authorList>
    </citation>
    <scope>NUCLEOTIDE SEQUENCE [LARGE SCALE GENOMIC DNA]</scope>
    <source>
        <strain evidence="2">cv. SF193</strain>
    </source>
</reference>
<dbReference type="InterPro" id="IPR055298">
    <property type="entry name" value="AtLOH3-like"/>
</dbReference>
<accession>A0A251SBL6</accession>
<dbReference type="InterPro" id="IPR007033">
    <property type="entry name" value="GORAB"/>
</dbReference>
<sequence>MSCLNPCNGFFKFIPSKILAFAKMYPDYFTTQEIWTLLGDIESFRHTISDDNFANLNVINDLASVMVETGTYSSSPSVYRVVKLALLLAVARSSSATVATVRKKIDVANREVRSLGQSCQKKVCLKKHRKPTN</sequence>
<evidence type="ECO:0000313" key="1">
    <source>
        <dbReference type="EMBL" id="OTF96246.1"/>
    </source>
</evidence>